<dbReference type="Proteomes" id="UP000241474">
    <property type="component" value="Segment"/>
</dbReference>
<name>A0A0G2Y3X0_MIMIV</name>
<dbReference type="RefSeq" id="YP_003986930.1">
    <property type="nucleotide sequence ID" value="NC_014649.1"/>
</dbReference>
<sequence length="227" mass="27672">MSKTSRSRINRRSIDNNICINSSCNKKKFPDNVVYRNKEKKIIHEECKICFNKRAKLYRERNKAKLKEKQHKWYHKGGGKEHKKLYDKINLEKSNMRDKNRYATDLNFRMKKILRSRLYKVTKKGQYSKKMTEYLGIDINIFRQWIEFQFDENMSWENQGSYWHIDHVIPCKSFDLTEEEEISQCFNWENMRPLEGIENDIKNDKILPDEIKKHKKLVLKFKKKINL</sequence>
<dbReference type="KEGG" id="vg:9925047"/>
<dbReference type="EMBL" id="KM982403">
    <property type="protein sequence ID" value="AKI81091.1"/>
    <property type="molecule type" value="Genomic_DNA"/>
</dbReference>
<dbReference type="EMBL" id="KM982401">
    <property type="protein sequence ID" value="AKI79194.1"/>
    <property type="molecule type" value="Genomic_DNA"/>
</dbReference>
<dbReference type="Proteomes" id="UP000274448">
    <property type="component" value="Segment"/>
</dbReference>
<protein>
    <submittedName>
        <fullName evidence="1">Putative nuclease</fullName>
    </submittedName>
</protein>
<evidence type="ECO:0000313" key="1">
    <source>
        <dbReference type="EMBL" id="ADO18197.1"/>
    </source>
</evidence>
<evidence type="ECO:0000313" key="4">
    <source>
        <dbReference type="Proteomes" id="UP000201519"/>
    </source>
</evidence>
<dbReference type="GeneID" id="9925047"/>
<organism evidence="1 4">
    <name type="scientific">Acanthamoeba polyphaga mimivirus</name>
    <name type="common">APMV</name>
    <dbReference type="NCBI Taxonomy" id="212035"/>
    <lineage>
        <taxon>Viruses</taxon>
        <taxon>Varidnaviria</taxon>
        <taxon>Bamfordvirae</taxon>
        <taxon>Nucleocytoviricota</taxon>
        <taxon>Megaviricetes</taxon>
        <taxon>Imitervirales</taxon>
        <taxon>Mimiviridae</taxon>
        <taxon>Megamimivirinae</taxon>
        <taxon>Mimivirus</taxon>
        <taxon>Mimivirus bradfordmassiliense</taxon>
    </lineage>
</organism>
<organismHost>
    <name type="scientific">Acanthamoeba polyphaga</name>
    <name type="common">Amoeba</name>
    <dbReference type="NCBI Taxonomy" id="5757"/>
</organismHost>
<dbReference type="EMBL" id="HQ336222">
    <property type="protein sequence ID" value="ADO18197.1"/>
    <property type="molecule type" value="Genomic_DNA"/>
</dbReference>
<evidence type="ECO:0000313" key="2">
    <source>
        <dbReference type="EMBL" id="AKI79194.1"/>
    </source>
</evidence>
<gene>
    <name evidence="1" type="primary">L426</name>
</gene>
<proteinExistence type="predicted"/>
<keyword evidence="4" id="KW-1185">Reference proteome</keyword>
<accession>A0A0G2Y3X0</accession>
<evidence type="ECO:0000313" key="6">
    <source>
        <dbReference type="Proteomes" id="UP000274448"/>
    </source>
</evidence>
<reference evidence="5 6" key="2">
    <citation type="submission" date="2014-10" db="EMBL/GenBank/DDBJ databases">
        <title>Pan-genome analysis of Brazilian lineage A amoebal mimiviruses.</title>
        <authorList>
            <person name="Assis F.L."/>
            <person name="Abrahao J.S."/>
            <person name="Kroon E.G."/>
            <person name="Dornas F.P."/>
            <person name="Andrade K.R."/>
            <person name="Borato P.V.M."/>
            <person name="Pilotto M.R."/>
            <person name="Benamar S."/>
            <person name="LaScola B."/>
            <person name="Colson P."/>
        </authorList>
    </citation>
    <scope>NUCLEOTIDE SEQUENCE [LARGE SCALE GENOMIC DNA]</scope>
    <source>
        <strain evidence="3 6">Amazonia</strain>
        <strain evidence="2 5">Oyster</strain>
    </source>
</reference>
<evidence type="ECO:0000313" key="5">
    <source>
        <dbReference type="Proteomes" id="UP000241474"/>
    </source>
</evidence>
<evidence type="ECO:0000313" key="3">
    <source>
        <dbReference type="EMBL" id="AKI81091.1"/>
    </source>
</evidence>
<reference evidence="1 4" key="1">
    <citation type="journal article" date="2011" name="Virol. J.">
        <title>Breaking the 1000-gene barrier for Mimivirus using ultra-deep genome and transcriptome sequencing.</title>
        <authorList>
            <person name="Legendre M."/>
            <person name="Santini S."/>
            <person name="Rico A."/>
            <person name="Abergel C."/>
            <person name="Claverie J.M."/>
        </authorList>
    </citation>
    <scope>NUCLEOTIDE SEQUENCE [LARGE SCALE GENOMIC DNA]</scope>
</reference>
<dbReference type="Proteomes" id="UP000201519">
    <property type="component" value="Segment"/>
</dbReference>
<dbReference type="OrthoDB" id="23044at10239"/>
<accession>E3VXT8</accession>